<dbReference type="EMBL" id="JBEPLI010000004">
    <property type="protein sequence ID" value="MET3589590.1"/>
    <property type="molecule type" value="Genomic_DNA"/>
</dbReference>
<sequence>MHEKTPDFLSVTSEKLEKYCESVDDNINRRTIESVTLHSKTLKILEKYARGKTSLEECHILMNNAML</sequence>
<keyword evidence="2" id="KW-1185">Reference proteome</keyword>
<evidence type="ECO:0000313" key="2">
    <source>
        <dbReference type="Proteomes" id="UP001549086"/>
    </source>
</evidence>
<protein>
    <submittedName>
        <fullName evidence="1">Uncharacterized protein</fullName>
    </submittedName>
</protein>
<dbReference type="Proteomes" id="UP001549086">
    <property type="component" value="Unassembled WGS sequence"/>
</dbReference>
<organism evidence="1 2">
    <name type="scientific">Bartonella silvatica</name>
    <dbReference type="NCBI Taxonomy" id="357760"/>
    <lineage>
        <taxon>Bacteria</taxon>
        <taxon>Pseudomonadati</taxon>
        <taxon>Pseudomonadota</taxon>
        <taxon>Alphaproteobacteria</taxon>
        <taxon>Hyphomicrobiales</taxon>
        <taxon>Bartonellaceae</taxon>
        <taxon>Bartonella</taxon>
    </lineage>
</organism>
<evidence type="ECO:0000313" key="1">
    <source>
        <dbReference type="EMBL" id="MET3589590.1"/>
    </source>
</evidence>
<dbReference type="RefSeq" id="WP_354189264.1">
    <property type="nucleotide sequence ID" value="NZ_JBEPLI010000004.1"/>
</dbReference>
<reference evidence="1 2" key="1">
    <citation type="submission" date="2024-06" db="EMBL/GenBank/DDBJ databases">
        <title>Genomic Encyclopedia of Type Strains, Phase IV (KMG-IV): sequencing the most valuable type-strain genomes for metagenomic binning, comparative biology and taxonomic classification.</title>
        <authorList>
            <person name="Goeker M."/>
        </authorList>
    </citation>
    <scope>NUCLEOTIDE SEQUENCE [LARGE SCALE GENOMIC DNA]</scope>
    <source>
        <strain evidence="1 2">DSM 23649</strain>
    </source>
</reference>
<gene>
    <name evidence="1" type="ORF">ABID23_000674</name>
</gene>
<name>A0ABV2HGB0_9HYPH</name>
<comment type="caution">
    <text evidence="1">The sequence shown here is derived from an EMBL/GenBank/DDBJ whole genome shotgun (WGS) entry which is preliminary data.</text>
</comment>
<proteinExistence type="predicted"/>
<accession>A0ABV2HGB0</accession>